<protein>
    <submittedName>
        <fullName evidence="4">DUF4129 domain-containing protein</fullName>
    </submittedName>
</protein>
<sequence>MDRDTGRVVAIAVLCCLAVVLAAATLPSMVENGGSGGGFGGGDGGASDVEEQGEPPAADSGAGGGEAFEFTGLCVAFLDSELGFLALVLGAVGIAALATRSYDTKITLMLSVALLPLVVLVFVVLTGGCGTQTLEPPAPPADIQPPTENESGGPLGGGDGDGSVSGPTLPSLLVLTVLLVTVVGAFAALFYSGDDEARESTDPVAEPDDTVQRGELGRAAGEAADRIEAGDDFENDVYRAWREMTEPLSVDRPDSSTPGEFAAAARDAGLDPSHVDELRTMFEDVRYGDRSVTDDRERRAVEILRRIEATYADDDRDRENGATR</sequence>
<keyword evidence="2" id="KW-0472">Membrane</keyword>
<evidence type="ECO:0000313" key="5">
    <source>
        <dbReference type="Proteomes" id="UP000728647"/>
    </source>
</evidence>
<dbReference type="Pfam" id="PF13559">
    <property type="entry name" value="DUF4129"/>
    <property type="match status" value="1"/>
</dbReference>
<feature type="transmembrane region" description="Helical" evidence="2">
    <location>
        <begin position="106"/>
        <end position="125"/>
    </location>
</feature>
<dbReference type="AlphaFoldDB" id="A0A8J8GPS3"/>
<dbReference type="RefSeq" id="WP_174702460.1">
    <property type="nucleotide sequence ID" value="NZ_JABURA010000001.1"/>
</dbReference>
<feature type="compositionally biased region" description="Gly residues" evidence="1">
    <location>
        <begin position="153"/>
        <end position="163"/>
    </location>
</feature>
<proteinExistence type="predicted"/>
<dbReference type="InterPro" id="IPR025403">
    <property type="entry name" value="TgpA-like_C"/>
</dbReference>
<feature type="region of interest" description="Disordered" evidence="1">
    <location>
        <begin position="133"/>
        <end position="163"/>
    </location>
</feature>
<dbReference type="Proteomes" id="UP000728647">
    <property type="component" value="Unassembled WGS sequence"/>
</dbReference>
<evidence type="ECO:0000313" key="4">
    <source>
        <dbReference type="EMBL" id="NUB92332.1"/>
    </source>
</evidence>
<feature type="transmembrane region" description="Helical" evidence="2">
    <location>
        <begin position="172"/>
        <end position="191"/>
    </location>
</feature>
<name>A0A8J8GPS3_9EURY</name>
<feature type="transmembrane region" description="Helical" evidence="2">
    <location>
        <begin position="82"/>
        <end position="99"/>
    </location>
</feature>
<evidence type="ECO:0000256" key="2">
    <source>
        <dbReference type="SAM" id="Phobius"/>
    </source>
</evidence>
<feature type="region of interest" description="Disordered" evidence="1">
    <location>
        <begin position="40"/>
        <end position="62"/>
    </location>
</feature>
<accession>A0A8J8GPS3</accession>
<keyword evidence="2" id="KW-0812">Transmembrane</keyword>
<organism evidence="4 5">
    <name type="scientific">Haloterrigena gelatinilytica</name>
    <dbReference type="NCBI Taxonomy" id="2741724"/>
    <lineage>
        <taxon>Archaea</taxon>
        <taxon>Methanobacteriati</taxon>
        <taxon>Methanobacteriota</taxon>
        <taxon>Stenosarchaea group</taxon>
        <taxon>Halobacteria</taxon>
        <taxon>Halobacteriales</taxon>
        <taxon>Natrialbaceae</taxon>
        <taxon>Haloterrigena</taxon>
    </lineage>
</organism>
<reference evidence="4" key="1">
    <citation type="submission" date="2020-06" db="EMBL/GenBank/DDBJ databases">
        <title>Haloterrigena sp. nov., an extremely halophilic archaeon isolated from a saline sediment.</title>
        <authorList>
            <person name="Liu B.-B."/>
        </authorList>
    </citation>
    <scope>NUCLEOTIDE SEQUENCE</scope>
    <source>
        <strain evidence="4">SYSU A121-1</strain>
    </source>
</reference>
<keyword evidence="2" id="KW-1133">Transmembrane helix</keyword>
<evidence type="ECO:0000259" key="3">
    <source>
        <dbReference type="Pfam" id="PF13559"/>
    </source>
</evidence>
<comment type="caution">
    <text evidence="4">The sequence shown here is derived from an EMBL/GenBank/DDBJ whole genome shotgun (WGS) entry which is preliminary data.</text>
</comment>
<dbReference type="EMBL" id="JABURA010000001">
    <property type="protein sequence ID" value="NUB92332.1"/>
    <property type="molecule type" value="Genomic_DNA"/>
</dbReference>
<gene>
    <name evidence="4" type="ORF">HT576_15040</name>
</gene>
<evidence type="ECO:0000256" key="1">
    <source>
        <dbReference type="SAM" id="MobiDB-lite"/>
    </source>
</evidence>
<feature type="domain" description="Protein-glutamine gamma-glutamyltransferase-like C-terminal" evidence="3">
    <location>
        <begin position="238"/>
        <end position="305"/>
    </location>
</feature>